<evidence type="ECO:0000256" key="3">
    <source>
        <dbReference type="ARBA" id="ARBA00022989"/>
    </source>
</evidence>
<comment type="subcellular location">
    <subcellularLocation>
        <location evidence="1">Membrane</location>
        <topology evidence="1">Multi-pass membrane protein</topology>
    </subcellularLocation>
</comment>
<proteinExistence type="predicted"/>
<evidence type="ECO:0000256" key="2">
    <source>
        <dbReference type="ARBA" id="ARBA00022692"/>
    </source>
</evidence>
<organism evidence="6 7">
    <name type="scientific">Velamenicoccus archaeovorus</name>
    <dbReference type="NCBI Taxonomy" id="1930593"/>
    <lineage>
        <taxon>Bacteria</taxon>
        <taxon>Pseudomonadati</taxon>
        <taxon>Candidatus Omnitrophota</taxon>
        <taxon>Candidatus Velamenicoccus</taxon>
    </lineage>
</organism>
<feature type="transmembrane region" description="Helical" evidence="5">
    <location>
        <begin position="227"/>
        <end position="243"/>
    </location>
</feature>
<dbReference type="OrthoDB" id="9778499at2"/>
<feature type="transmembrane region" description="Helical" evidence="5">
    <location>
        <begin position="6"/>
        <end position="24"/>
    </location>
</feature>
<feature type="transmembrane region" description="Helical" evidence="5">
    <location>
        <begin position="97"/>
        <end position="119"/>
    </location>
</feature>
<keyword evidence="7" id="KW-1185">Reference proteome</keyword>
<evidence type="ECO:0000256" key="5">
    <source>
        <dbReference type="SAM" id="Phobius"/>
    </source>
</evidence>
<evidence type="ECO:0000256" key="4">
    <source>
        <dbReference type="ARBA" id="ARBA00023136"/>
    </source>
</evidence>
<feature type="transmembrane region" description="Helical" evidence="5">
    <location>
        <begin position="131"/>
        <end position="152"/>
    </location>
</feature>
<dbReference type="InterPro" id="IPR001694">
    <property type="entry name" value="NADH_UbQ_OxRdtase_su1/FPO"/>
</dbReference>
<reference evidence="6 7" key="1">
    <citation type="submission" date="2017-01" db="EMBL/GenBank/DDBJ databases">
        <title>First insights into the biology of 'candidatus Vampirococcus archaeovorus'.</title>
        <authorList>
            <person name="Kizina J."/>
            <person name="Jordan S."/>
            <person name="Stueber K."/>
            <person name="Reinhardt R."/>
            <person name="Harder J."/>
        </authorList>
    </citation>
    <scope>NUCLEOTIDE SEQUENCE [LARGE SCALE GENOMIC DNA]</scope>
    <source>
        <strain evidence="6 7">LiM</strain>
    </source>
</reference>
<dbReference type="Pfam" id="PF00146">
    <property type="entry name" value="NADHdh"/>
    <property type="match status" value="1"/>
</dbReference>
<keyword evidence="3 5" id="KW-1133">Transmembrane helix</keyword>
<feature type="transmembrane region" description="Helical" evidence="5">
    <location>
        <begin position="164"/>
        <end position="183"/>
    </location>
</feature>
<dbReference type="PANTHER" id="PTHR43359:SF1">
    <property type="entry name" value="FORMATE HYDROGENLYASE SUBUNIT 4-RELATED"/>
    <property type="match status" value="1"/>
</dbReference>
<feature type="transmembrane region" description="Helical" evidence="5">
    <location>
        <begin position="249"/>
        <end position="271"/>
    </location>
</feature>
<gene>
    <name evidence="6" type="ORF">BU251_08640</name>
</gene>
<keyword evidence="6" id="KW-0456">Lyase</keyword>
<dbReference type="Proteomes" id="UP000287243">
    <property type="component" value="Chromosome"/>
</dbReference>
<dbReference type="GO" id="GO:0016829">
    <property type="term" value="F:lyase activity"/>
    <property type="evidence" value="ECO:0007669"/>
    <property type="project" value="UniProtKB-KW"/>
</dbReference>
<feature type="transmembrane region" description="Helical" evidence="5">
    <location>
        <begin position="283"/>
        <end position="303"/>
    </location>
</feature>
<keyword evidence="4 5" id="KW-0472">Membrane</keyword>
<protein>
    <submittedName>
        <fullName evidence="6">Formate hydrogenlyase subunit 4</fullName>
    </submittedName>
</protein>
<dbReference type="AlphaFoldDB" id="A0A410P6Q3"/>
<dbReference type="RefSeq" id="WP_128700748.1">
    <property type="nucleotide sequence ID" value="NZ_CP019384.1"/>
</dbReference>
<dbReference type="PANTHER" id="PTHR43359">
    <property type="entry name" value="FORMATE HYDROGENLYASE SUBUNIT 4"/>
    <property type="match status" value="1"/>
</dbReference>
<feature type="transmembrane region" description="Helical" evidence="5">
    <location>
        <begin position="70"/>
        <end position="91"/>
    </location>
</feature>
<evidence type="ECO:0000313" key="6">
    <source>
        <dbReference type="EMBL" id="QAT17782.1"/>
    </source>
</evidence>
<dbReference type="EMBL" id="CP019384">
    <property type="protein sequence ID" value="QAT17782.1"/>
    <property type="molecule type" value="Genomic_DNA"/>
</dbReference>
<dbReference type="InterPro" id="IPR052561">
    <property type="entry name" value="ComplexI_Subunit1"/>
</dbReference>
<evidence type="ECO:0000313" key="7">
    <source>
        <dbReference type="Proteomes" id="UP000287243"/>
    </source>
</evidence>
<dbReference type="GO" id="GO:0005886">
    <property type="term" value="C:plasma membrane"/>
    <property type="evidence" value="ECO:0007669"/>
    <property type="project" value="TreeGrafter"/>
</dbReference>
<keyword evidence="2 5" id="KW-0812">Transmembrane</keyword>
<evidence type="ECO:0000256" key="1">
    <source>
        <dbReference type="ARBA" id="ARBA00004141"/>
    </source>
</evidence>
<name>A0A410P6Q3_VELA1</name>
<dbReference type="KEGG" id="vai:BU251_08640"/>
<accession>A0A410P6Q3</accession>
<sequence>MKIPLLLLQAGIAVLAAPLVSGFVRRVKNALRMRQGAALVQPYRNIAKYMRKEEVVSETASWIFRWTPSVVLGSTLAALMFVPVFSFSLSAAGMGDVLSLFFLFSLGRFFLALAGLDAGSAFGGMGSSREMFIASFVEPAAVLAVAVVAAHSSSSAAEPLVRSMGMSFSGMIAAASLFMVVLAETSRIPVDNQETHLELTMIHEAMLLEYSGPSLAMLETAAHAKQLIWFSLLGAILWPWPIGSSSGLSAVACAAFFVLKIILCAIVVGLTEIGLAKMRLFRVTDFLGLAFLFSVLALVVSGLGY</sequence>